<keyword evidence="1" id="KW-0812">Transmembrane</keyword>
<evidence type="ECO:0000256" key="1">
    <source>
        <dbReference type="SAM" id="Phobius"/>
    </source>
</evidence>
<evidence type="ECO:0000313" key="2">
    <source>
        <dbReference type="EMBL" id="GBL91335.1"/>
    </source>
</evidence>
<feature type="transmembrane region" description="Helical" evidence="1">
    <location>
        <begin position="20"/>
        <end position="41"/>
    </location>
</feature>
<dbReference type="EMBL" id="BGPR01000078">
    <property type="protein sequence ID" value="GBL91335.1"/>
    <property type="molecule type" value="Genomic_DNA"/>
</dbReference>
<organism evidence="2 3">
    <name type="scientific">Araneus ventricosus</name>
    <name type="common">Orbweaver spider</name>
    <name type="synonym">Epeira ventricosa</name>
    <dbReference type="NCBI Taxonomy" id="182803"/>
    <lineage>
        <taxon>Eukaryota</taxon>
        <taxon>Metazoa</taxon>
        <taxon>Ecdysozoa</taxon>
        <taxon>Arthropoda</taxon>
        <taxon>Chelicerata</taxon>
        <taxon>Arachnida</taxon>
        <taxon>Araneae</taxon>
        <taxon>Araneomorphae</taxon>
        <taxon>Entelegynae</taxon>
        <taxon>Araneoidea</taxon>
        <taxon>Araneidae</taxon>
        <taxon>Araneus</taxon>
    </lineage>
</organism>
<sequence length="98" mass="10844">MTLLWLIPFCAEKRQVHFVGLLAIAASTCVDVLSCVAVFGLSDLFALATKPVHFEFPDKFCLGVMGYLLSVHCIESTRYITGGTTPSQQNNVNPFYLR</sequence>
<accession>A0A4Y2BIW5</accession>
<keyword evidence="1" id="KW-0472">Membrane</keyword>
<proteinExistence type="predicted"/>
<keyword evidence="3" id="KW-1185">Reference proteome</keyword>
<name>A0A4Y2BIW5_ARAVE</name>
<keyword evidence="1" id="KW-1133">Transmembrane helix</keyword>
<gene>
    <name evidence="2" type="ORF">AVEN_203487_1</name>
</gene>
<dbReference type="AlphaFoldDB" id="A0A4Y2BIW5"/>
<protein>
    <submittedName>
        <fullName evidence="2">Uncharacterized protein</fullName>
    </submittedName>
</protein>
<evidence type="ECO:0000313" key="3">
    <source>
        <dbReference type="Proteomes" id="UP000499080"/>
    </source>
</evidence>
<reference evidence="2 3" key="1">
    <citation type="journal article" date="2019" name="Sci. Rep.">
        <title>Orb-weaving spider Araneus ventricosus genome elucidates the spidroin gene catalogue.</title>
        <authorList>
            <person name="Kono N."/>
            <person name="Nakamura H."/>
            <person name="Ohtoshi R."/>
            <person name="Moran D.A.P."/>
            <person name="Shinohara A."/>
            <person name="Yoshida Y."/>
            <person name="Fujiwara M."/>
            <person name="Mori M."/>
            <person name="Tomita M."/>
            <person name="Arakawa K."/>
        </authorList>
    </citation>
    <scope>NUCLEOTIDE SEQUENCE [LARGE SCALE GENOMIC DNA]</scope>
</reference>
<comment type="caution">
    <text evidence="2">The sequence shown here is derived from an EMBL/GenBank/DDBJ whole genome shotgun (WGS) entry which is preliminary data.</text>
</comment>
<dbReference type="Proteomes" id="UP000499080">
    <property type="component" value="Unassembled WGS sequence"/>
</dbReference>